<dbReference type="AlphaFoldDB" id="A0A812NXN0"/>
<name>A0A812NXN0_9DINO</name>
<dbReference type="EMBL" id="CAJNDS010002089">
    <property type="protein sequence ID" value="CAE7319438.1"/>
    <property type="molecule type" value="Genomic_DNA"/>
</dbReference>
<organism evidence="1 2">
    <name type="scientific">Symbiodinium natans</name>
    <dbReference type="NCBI Taxonomy" id="878477"/>
    <lineage>
        <taxon>Eukaryota</taxon>
        <taxon>Sar</taxon>
        <taxon>Alveolata</taxon>
        <taxon>Dinophyceae</taxon>
        <taxon>Suessiales</taxon>
        <taxon>Symbiodiniaceae</taxon>
        <taxon>Symbiodinium</taxon>
    </lineage>
</organism>
<comment type="caution">
    <text evidence="1">The sequence shown here is derived from an EMBL/GenBank/DDBJ whole genome shotgun (WGS) entry which is preliminary data.</text>
</comment>
<protein>
    <submittedName>
        <fullName evidence="1">Uncharacterized protein</fullName>
    </submittedName>
</protein>
<gene>
    <name evidence="1" type="ORF">SNAT2548_LOCUS16746</name>
</gene>
<sequence length="192" mass="20053">MPVRISGEETVREAVKDYALCTFTSNDVLCCNRVAAKRGEGGSISSLCRTATCSGRFNRYGTTPALRLGDLAGFALGVLGMSSWMTSMSPQMPERHAEGAAAGFGGSTTGPPSAGTFAAPTAATGRLCLRCHKPLALSCGPPLGDVWESTNSWLHVPLLQAAADLAVAALAEWQADPRAADWGEARHLLMVS</sequence>
<accession>A0A812NXN0</accession>
<evidence type="ECO:0000313" key="1">
    <source>
        <dbReference type="EMBL" id="CAE7319438.1"/>
    </source>
</evidence>
<reference evidence="1" key="1">
    <citation type="submission" date="2021-02" db="EMBL/GenBank/DDBJ databases">
        <authorList>
            <person name="Dougan E. K."/>
            <person name="Rhodes N."/>
            <person name="Thang M."/>
            <person name="Chan C."/>
        </authorList>
    </citation>
    <scope>NUCLEOTIDE SEQUENCE</scope>
</reference>
<evidence type="ECO:0000313" key="2">
    <source>
        <dbReference type="Proteomes" id="UP000604046"/>
    </source>
</evidence>
<dbReference type="Proteomes" id="UP000604046">
    <property type="component" value="Unassembled WGS sequence"/>
</dbReference>
<proteinExistence type="predicted"/>
<keyword evidence="2" id="KW-1185">Reference proteome</keyword>